<name>A0A397PGI5_9SPHN</name>
<dbReference type="SUPFAM" id="SSF53697">
    <property type="entry name" value="SIS domain"/>
    <property type="match status" value="1"/>
</dbReference>
<feature type="site" description="Catalytically relevant" evidence="6">
    <location>
        <position position="200"/>
    </location>
</feature>
<dbReference type="InterPro" id="IPR001347">
    <property type="entry name" value="SIS_dom"/>
</dbReference>
<comment type="caution">
    <text evidence="10">The sequence shown here is derived from an EMBL/GenBank/DDBJ whole genome shotgun (WGS) entry which is preliminary data.</text>
</comment>
<protein>
    <submittedName>
        <fullName evidence="10">Arabinose-5-phosphate isomerase</fullName>
    </submittedName>
</protein>
<evidence type="ECO:0000256" key="2">
    <source>
        <dbReference type="ARBA" id="ARBA00022737"/>
    </source>
</evidence>
<dbReference type="Proteomes" id="UP000266568">
    <property type="component" value="Unassembled WGS sequence"/>
</dbReference>
<evidence type="ECO:0000313" key="10">
    <source>
        <dbReference type="EMBL" id="RIA46287.1"/>
    </source>
</evidence>
<feature type="binding site" evidence="5">
    <location>
        <position position="89"/>
    </location>
    <ligand>
        <name>Zn(2+)</name>
        <dbReference type="ChEBI" id="CHEBI:29105"/>
    </ligand>
</feature>
<dbReference type="RefSeq" id="WP_119034517.1">
    <property type="nucleotide sequence ID" value="NZ_QXDC01000002.1"/>
</dbReference>
<keyword evidence="5" id="KW-0862">Zinc</keyword>
<evidence type="ECO:0000256" key="1">
    <source>
        <dbReference type="ARBA" id="ARBA00008165"/>
    </source>
</evidence>
<reference evidence="10 11" key="1">
    <citation type="submission" date="2018-08" db="EMBL/GenBank/DDBJ databases">
        <title>Genomic Encyclopedia of Type Strains, Phase IV (KMG-IV): sequencing the most valuable type-strain genomes for metagenomic binning, comparative biology and taxonomic classification.</title>
        <authorList>
            <person name="Goeker M."/>
        </authorList>
    </citation>
    <scope>NUCLEOTIDE SEQUENCE [LARGE SCALE GENOMIC DNA]</scope>
    <source>
        <strain evidence="10 11">DSM 25527</strain>
    </source>
</reference>
<dbReference type="InterPro" id="IPR000644">
    <property type="entry name" value="CBS_dom"/>
</dbReference>
<evidence type="ECO:0000259" key="8">
    <source>
        <dbReference type="PROSITE" id="PS51371"/>
    </source>
</evidence>
<dbReference type="Pfam" id="PF01380">
    <property type="entry name" value="SIS"/>
    <property type="match status" value="1"/>
</dbReference>
<dbReference type="GO" id="GO:0097367">
    <property type="term" value="F:carbohydrate derivative binding"/>
    <property type="evidence" value="ECO:0007669"/>
    <property type="project" value="InterPro"/>
</dbReference>
<keyword evidence="11" id="KW-1185">Reference proteome</keyword>
<dbReference type="GO" id="GO:0016853">
    <property type="term" value="F:isomerase activity"/>
    <property type="evidence" value="ECO:0007669"/>
    <property type="project" value="UniProtKB-KW"/>
</dbReference>
<dbReference type="GO" id="GO:1901135">
    <property type="term" value="P:carbohydrate derivative metabolic process"/>
    <property type="evidence" value="ECO:0007669"/>
    <property type="project" value="InterPro"/>
</dbReference>
<keyword evidence="10" id="KW-0413">Isomerase</keyword>
<dbReference type="PANTHER" id="PTHR42745">
    <property type="match status" value="1"/>
</dbReference>
<dbReference type="InterPro" id="IPR046342">
    <property type="entry name" value="CBS_dom_sf"/>
</dbReference>
<dbReference type="PROSITE" id="PS51464">
    <property type="entry name" value="SIS"/>
    <property type="match status" value="1"/>
</dbReference>
<evidence type="ECO:0000256" key="7">
    <source>
        <dbReference type="PROSITE-ProRule" id="PRU00703"/>
    </source>
</evidence>
<dbReference type="CDD" id="cd04604">
    <property type="entry name" value="CBS_pair_SIS_assoc"/>
    <property type="match status" value="1"/>
</dbReference>
<dbReference type="AlphaFoldDB" id="A0A397PGI5"/>
<organism evidence="10 11">
    <name type="scientific">Hephaestia caeni</name>
    <dbReference type="NCBI Taxonomy" id="645617"/>
    <lineage>
        <taxon>Bacteria</taxon>
        <taxon>Pseudomonadati</taxon>
        <taxon>Pseudomonadota</taxon>
        <taxon>Alphaproteobacteria</taxon>
        <taxon>Sphingomonadales</taxon>
        <taxon>Sphingomonadaceae</taxon>
        <taxon>Hephaestia</taxon>
    </lineage>
</organism>
<keyword evidence="5" id="KW-0479">Metal-binding</keyword>
<dbReference type="GO" id="GO:0005975">
    <property type="term" value="P:carbohydrate metabolic process"/>
    <property type="evidence" value="ECO:0007669"/>
    <property type="project" value="InterPro"/>
</dbReference>
<comment type="similarity">
    <text evidence="1 4">Belongs to the SIS family. GutQ/KpsF subfamily.</text>
</comment>
<dbReference type="OrthoDB" id="9762536at2"/>
<gene>
    <name evidence="10" type="ORF">DFR49_0823</name>
</gene>
<evidence type="ECO:0000256" key="3">
    <source>
        <dbReference type="ARBA" id="ARBA00023122"/>
    </source>
</evidence>
<evidence type="ECO:0000256" key="4">
    <source>
        <dbReference type="PIRNR" id="PIRNR004692"/>
    </source>
</evidence>
<dbReference type="Pfam" id="PF00571">
    <property type="entry name" value="CBS"/>
    <property type="match status" value="2"/>
</dbReference>
<feature type="site" description="Catalytically relevant" evidence="6">
    <location>
        <position position="118"/>
    </location>
</feature>
<dbReference type="SMART" id="SM00116">
    <property type="entry name" value="CBS"/>
    <property type="match status" value="2"/>
</dbReference>
<dbReference type="InterPro" id="IPR035474">
    <property type="entry name" value="SIS_Kpsf"/>
</dbReference>
<feature type="domain" description="CBS" evidence="8">
    <location>
        <begin position="280"/>
        <end position="334"/>
    </location>
</feature>
<dbReference type="Gene3D" id="3.10.580.10">
    <property type="entry name" value="CBS-domain"/>
    <property type="match status" value="1"/>
</dbReference>
<evidence type="ECO:0000313" key="11">
    <source>
        <dbReference type="Proteomes" id="UP000266568"/>
    </source>
</evidence>
<evidence type="ECO:0000256" key="6">
    <source>
        <dbReference type="PIRSR" id="PIRSR004692-3"/>
    </source>
</evidence>
<evidence type="ECO:0000256" key="5">
    <source>
        <dbReference type="PIRSR" id="PIRSR004692-2"/>
    </source>
</evidence>
<dbReference type="InterPro" id="IPR050986">
    <property type="entry name" value="GutQ/KpsF_isomerases"/>
</dbReference>
<sequence length="334" mass="35106">MSDSTTFPSLAYSAGPDRVVAMGRAVIAAEAEALWALGNELSPSFGYAIATLQQIKGSICVCGLGKSGHIARKIASTLSATGTPSLFLHAGEAVHGDLGVLRKGDALLILSNSGSTRELGTIIQYAGWFDIPIIAITSSLPSRLADAAEVCLLLPDRPEACPYGSAPTTSTSMMLAIGDALAITLMKLKGTTAEELLRFHPGGRLGLDLVAIEAFMHRGVEMPIVTPRDPMSKVIGTISDKGFGVAAVVDDDGNLEGVITDGDIRRHADALGKALASEVMTRNPRVLLEGMLARDALEMLSNSRITSLLVMDAETERRVVGLVHIHDLLRLGIG</sequence>
<feature type="domain" description="CBS" evidence="8">
    <location>
        <begin position="216"/>
        <end position="275"/>
    </location>
</feature>
<feature type="site" description="Catalytically relevant" evidence="6">
    <location>
        <position position="159"/>
    </location>
</feature>
<dbReference type="EMBL" id="QXDC01000002">
    <property type="protein sequence ID" value="RIA46287.1"/>
    <property type="molecule type" value="Genomic_DNA"/>
</dbReference>
<evidence type="ECO:0000259" key="9">
    <source>
        <dbReference type="PROSITE" id="PS51464"/>
    </source>
</evidence>
<dbReference type="InterPro" id="IPR004800">
    <property type="entry name" value="KdsD/KpsF-type"/>
</dbReference>
<accession>A0A397PGI5</accession>
<dbReference type="PROSITE" id="PS51371">
    <property type="entry name" value="CBS"/>
    <property type="match status" value="2"/>
</dbReference>
<dbReference type="CDD" id="cd05014">
    <property type="entry name" value="SIS_Kpsf"/>
    <property type="match status" value="1"/>
</dbReference>
<keyword evidence="3 7" id="KW-0129">CBS domain</keyword>
<dbReference type="Gene3D" id="3.40.50.10490">
    <property type="entry name" value="Glucose-6-phosphate isomerase like protein, domain 1"/>
    <property type="match status" value="1"/>
</dbReference>
<dbReference type="PANTHER" id="PTHR42745:SF1">
    <property type="entry name" value="ARABINOSE 5-PHOSPHATE ISOMERASE KDSD"/>
    <property type="match status" value="1"/>
</dbReference>
<dbReference type="PIRSF" id="PIRSF004692">
    <property type="entry name" value="KdsD_KpsF"/>
    <property type="match status" value="1"/>
</dbReference>
<dbReference type="NCBIfam" id="TIGR00393">
    <property type="entry name" value="kpsF"/>
    <property type="match status" value="1"/>
</dbReference>
<dbReference type="InterPro" id="IPR046348">
    <property type="entry name" value="SIS_dom_sf"/>
</dbReference>
<keyword evidence="2" id="KW-0677">Repeat</keyword>
<feature type="site" description="Catalytically relevant" evidence="6">
    <location>
        <position position="66"/>
    </location>
</feature>
<feature type="domain" description="SIS" evidence="9">
    <location>
        <begin position="48"/>
        <end position="191"/>
    </location>
</feature>
<dbReference type="GO" id="GO:0046872">
    <property type="term" value="F:metal ion binding"/>
    <property type="evidence" value="ECO:0007669"/>
    <property type="project" value="UniProtKB-KW"/>
</dbReference>
<proteinExistence type="inferred from homology"/>